<dbReference type="KEGG" id="age:AA314_07818"/>
<accession>A0AAC8THD4</accession>
<evidence type="ECO:0000313" key="2">
    <source>
        <dbReference type="EMBL" id="AKJ06192.1"/>
    </source>
</evidence>
<feature type="region of interest" description="Disordered" evidence="1">
    <location>
        <begin position="1"/>
        <end position="63"/>
    </location>
</feature>
<dbReference type="EMBL" id="CP011509">
    <property type="protein sequence ID" value="AKJ06192.1"/>
    <property type="molecule type" value="Genomic_DNA"/>
</dbReference>
<dbReference type="AlphaFoldDB" id="A0AAC8THD4"/>
<organism evidence="2 3">
    <name type="scientific">Archangium gephyra</name>
    <dbReference type="NCBI Taxonomy" id="48"/>
    <lineage>
        <taxon>Bacteria</taxon>
        <taxon>Pseudomonadati</taxon>
        <taxon>Myxococcota</taxon>
        <taxon>Myxococcia</taxon>
        <taxon>Myxococcales</taxon>
        <taxon>Cystobacterineae</taxon>
        <taxon>Archangiaceae</taxon>
        <taxon>Archangium</taxon>
    </lineage>
</organism>
<dbReference type="Proteomes" id="UP000035579">
    <property type="component" value="Chromosome"/>
</dbReference>
<evidence type="ECO:0000313" key="3">
    <source>
        <dbReference type="Proteomes" id="UP000035579"/>
    </source>
</evidence>
<name>A0AAC8THD4_9BACT</name>
<reference evidence="2 3" key="1">
    <citation type="submission" date="2015-05" db="EMBL/GenBank/DDBJ databases">
        <title>Genome assembly of Archangium gephyra DSM 2261.</title>
        <authorList>
            <person name="Sharma G."/>
            <person name="Subramanian S."/>
        </authorList>
    </citation>
    <scope>NUCLEOTIDE SEQUENCE [LARGE SCALE GENOMIC DNA]</scope>
    <source>
        <strain evidence="2 3">DSM 2261</strain>
    </source>
</reference>
<evidence type="ECO:0000256" key="1">
    <source>
        <dbReference type="SAM" id="MobiDB-lite"/>
    </source>
</evidence>
<protein>
    <submittedName>
        <fullName evidence="2">Uncharacterized protein</fullName>
    </submittedName>
</protein>
<gene>
    <name evidence="2" type="ORF">AA314_07818</name>
</gene>
<proteinExistence type="predicted"/>
<sequence>MRLRRCRPAPRGRPSGRRTAPAGRCRREGRGWSASDSGAPGPGPGRCEASPGESYFPRADFAS</sequence>
<feature type="compositionally biased region" description="Basic residues" evidence="1">
    <location>
        <begin position="1"/>
        <end position="16"/>
    </location>
</feature>